<evidence type="ECO:0000313" key="3">
    <source>
        <dbReference type="Proteomes" id="UP000265765"/>
    </source>
</evidence>
<dbReference type="AlphaFoldDB" id="A0AAI8L428"/>
<accession>A0AAI8L428</accession>
<organism evidence="2 3">
    <name type="scientific">Streptomyces griseorubiginosus</name>
    <dbReference type="NCBI Taxonomy" id="67304"/>
    <lineage>
        <taxon>Bacteria</taxon>
        <taxon>Bacillati</taxon>
        <taxon>Actinomycetota</taxon>
        <taxon>Actinomycetes</taxon>
        <taxon>Kitasatosporales</taxon>
        <taxon>Streptomycetaceae</taxon>
        <taxon>Streptomyces</taxon>
    </lineage>
</organism>
<proteinExistence type="predicted"/>
<evidence type="ECO:0000256" key="1">
    <source>
        <dbReference type="SAM" id="MobiDB-lite"/>
    </source>
</evidence>
<feature type="region of interest" description="Disordered" evidence="1">
    <location>
        <begin position="1"/>
        <end position="30"/>
    </location>
</feature>
<gene>
    <name evidence="2" type="ORF">DWG14_05087</name>
</gene>
<dbReference type="KEGG" id="sge:DWG14_05087"/>
<protein>
    <recommendedName>
        <fullName evidence="4">Molecular chaperone DnaJ</fullName>
    </recommendedName>
</protein>
<evidence type="ECO:0008006" key="4">
    <source>
        <dbReference type="Google" id="ProtNLM"/>
    </source>
</evidence>
<sequence length="65" mass="6852">MTAAKKPPARRRKTTAAKPEPAPCRTCKGSGEVSRTVRVGRRQRPVGQQTGLCLACLGSGEATTD</sequence>
<reference evidence="2 3" key="1">
    <citation type="submission" date="2018-09" db="EMBL/GenBank/DDBJ databases">
        <title>Production of Trimethoprim by Streptomyces sp. 3E-1.</title>
        <authorList>
            <person name="Kang H.J."/>
            <person name="Kim S.B."/>
        </authorList>
    </citation>
    <scope>NUCLEOTIDE SEQUENCE [LARGE SCALE GENOMIC DNA]</scope>
    <source>
        <strain evidence="2 3">3E-1</strain>
    </source>
</reference>
<name>A0AAI8L428_9ACTN</name>
<dbReference type="Proteomes" id="UP000265765">
    <property type="component" value="Chromosome"/>
</dbReference>
<evidence type="ECO:0000313" key="2">
    <source>
        <dbReference type="EMBL" id="AYC40814.1"/>
    </source>
</evidence>
<dbReference type="EMBL" id="CP032427">
    <property type="protein sequence ID" value="AYC40814.1"/>
    <property type="molecule type" value="Genomic_DNA"/>
</dbReference>